<dbReference type="Gene3D" id="3.30.1490.100">
    <property type="entry name" value="DNA polymerase, Y-family, little finger domain"/>
    <property type="match status" value="1"/>
</dbReference>
<dbReference type="AlphaFoldDB" id="A0A9J6ZFI6"/>
<dbReference type="Pfam" id="PF11799">
    <property type="entry name" value="IMS_C"/>
    <property type="match status" value="1"/>
</dbReference>
<dbReference type="Pfam" id="PF00817">
    <property type="entry name" value="IMS"/>
    <property type="match status" value="1"/>
</dbReference>
<dbReference type="HAMAP" id="MF_01113">
    <property type="entry name" value="DNApol_IV"/>
    <property type="match status" value="1"/>
</dbReference>
<protein>
    <recommendedName>
        <fullName evidence="2">DNA polymerase IV</fullName>
        <shortName evidence="2">Pol IV</shortName>
        <ecNumber evidence="2">2.7.7.7</ecNumber>
    </recommendedName>
</protein>
<dbReference type="Gene3D" id="3.40.1170.60">
    <property type="match status" value="1"/>
</dbReference>
<reference evidence="4" key="1">
    <citation type="submission" date="2022-05" db="EMBL/GenBank/DDBJ databases">
        <title>Novel bacterial taxa in a minimal lignocellulolytic consortium and its capacity to transform plastics disclosed by genome-resolved metagenomics.</title>
        <authorList>
            <person name="Rodriguez C.A.D."/>
            <person name="Diaz-Garcia L."/>
            <person name="Herrera K."/>
            <person name="Tarazona N.A."/>
            <person name="Sproer C."/>
            <person name="Overmann J."/>
            <person name="Jimenez D.J."/>
        </authorList>
    </citation>
    <scope>NUCLEOTIDE SEQUENCE</scope>
    <source>
        <strain evidence="4">MAG5</strain>
    </source>
</reference>
<evidence type="ECO:0000256" key="1">
    <source>
        <dbReference type="ARBA" id="ARBA00010945"/>
    </source>
</evidence>
<feature type="binding site" evidence="2">
    <location>
        <position position="114"/>
    </location>
    <ligand>
        <name>Mg(2+)</name>
        <dbReference type="ChEBI" id="CHEBI:18420"/>
    </ligand>
</feature>
<comment type="similarity">
    <text evidence="1 2">Belongs to the DNA polymerase type-Y family.</text>
</comment>
<dbReference type="SUPFAM" id="SSF56672">
    <property type="entry name" value="DNA/RNA polymerases"/>
    <property type="match status" value="1"/>
</dbReference>
<dbReference type="Gene3D" id="1.10.150.20">
    <property type="entry name" value="5' to 3' exonuclease, C-terminal subdomain"/>
    <property type="match status" value="1"/>
</dbReference>
<dbReference type="GO" id="GO:0006261">
    <property type="term" value="P:DNA-templated DNA replication"/>
    <property type="evidence" value="ECO:0007669"/>
    <property type="project" value="UniProtKB-UniRule"/>
</dbReference>
<dbReference type="InterPro" id="IPR036775">
    <property type="entry name" value="DNA_pol_Y-fam_lit_finger_sf"/>
</dbReference>
<name>A0A9J6ZFI6_9BACL</name>
<dbReference type="EC" id="2.7.7.7" evidence="2"/>
<keyword evidence="2 4" id="KW-0548">Nucleotidyltransferase</keyword>
<dbReference type="InterPro" id="IPR043502">
    <property type="entry name" value="DNA/RNA_pol_sf"/>
</dbReference>
<comment type="subunit">
    <text evidence="2">Monomer.</text>
</comment>
<dbReference type="GO" id="GO:0000287">
    <property type="term" value="F:magnesium ion binding"/>
    <property type="evidence" value="ECO:0007669"/>
    <property type="project" value="UniProtKB-UniRule"/>
</dbReference>
<dbReference type="SUPFAM" id="SSF100879">
    <property type="entry name" value="Lesion bypass DNA polymerase (Y-family), little finger domain"/>
    <property type="match status" value="1"/>
</dbReference>
<dbReference type="Gene3D" id="3.30.70.270">
    <property type="match status" value="1"/>
</dbReference>
<dbReference type="PROSITE" id="PS50173">
    <property type="entry name" value="UMUC"/>
    <property type="match status" value="1"/>
</dbReference>
<keyword evidence="2" id="KW-0238">DNA-binding</keyword>
<dbReference type="GO" id="GO:0003684">
    <property type="term" value="F:damaged DNA binding"/>
    <property type="evidence" value="ECO:0007669"/>
    <property type="project" value="InterPro"/>
</dbReference>
<comment type="subcellular location">
    <subcellularLocation>
        <location evidence="2">Cytoplasm</location>
    </subcellularLocation>
</comment>
<dbReference type="InterPro" id="IPR001126">
    <property type="entry name" value="UmuC"/>
</dbReference>
<dbReference type="CDD" id="cd03586">
    <property type="entry name" value="PolY_Pol_IV_kappa"/>
    <property type="match status" value="1"/>
</dbReference>
<dbReference type="InterPro" id="IPR017961">
    <property type="entry name" value="DNA_pol_Y-fam_little_finger"/>
</dbReference>
<dbReference type="InterPro" id="IPR043128">
    <property type="entry name" value="Rev_trsase/Diguanyl_cyclase"/>
</dbReference>
<dbReference type="NCBIfam" id="NF002848">
    <property type="entry name" value="PRK03103.1"/>
    <property type="match status" value="1"/>
</dbReference>
<feature type="site" description="Substrate discrimination" evidence="2">
    <location>
        <position position="23"/>
    </location>
</feature>
<proteinExistence type="inferred from homology"/>
<keyword evidence="2" id="KW-0239">DNA-directed DNA polymerase</keyword>
<comment type="cofactor">
    <cofactor evidence="2">
        <name>Mg(2+)</name>
        <dbReference type="ChEBI" id="CHEBI:18420"/>
    </cofactor>
    <text evidence="2">Binds 2 magnesium ions per subunit.</text>
</comment>
<keyword evidence="2" id="KW-0227">DNA damage</keyword>
<dbReference type="GO" id="GO:0005829">
    <property type="term" value="C:cytosol"/>
    <property type="evidence" value="ECO:0007669"/>
    <property type="project" value="TreeGrafter"/>
</dbReference>
<keyword evidence="2" id="KW-0460">Magnesium</keyword>
<dbReference type="PANTHER" id="PTHR11076:SF35">
    <property type="entry name" value="DNA REPAIR PROTEIN HOMOLOG YOBH"/>
    <property type="match status" value="1"/>
</dbReference>
<accession>A0A9J6ZFI6</accession>
<comment type="function">
    <text evidence="2">Poorly processive, error-prone DNA polymerase involved in untargeted mutagenesis. Copies undamaged DNA at stalled replication forks, which arise in vivo from mismatched or misaligned primer ends. These misaligned primers can be extended by PolIV. Exhibits no 3'-5' exonuclease (proofreading) activity. May be involved in translesional synthesis, in conjunction with the beta clamp from PolIII.</text>
</comment>
<evidence type="ECO:0000313" key="4">
    <source>
        <dbReference type="EMBL" id="URN94545.1"/>
    </source>
</evidence>
<keyword evidence="2" id="KW-0235">DNA replication</keyword>
<feature type="binding site" evidence="2">
    <location>
        <position position="18"/>
    </location>
    <ligand>
        <name>Mg(2+)</name>
        <dbReference type="ChEBI" id="CHEBI:18420"/>
    </ligand>
</feature>
<dbReference type="EMBL" id="CP097899">
    <property type="protein sequence ID" value="URN94545.1"/>
    <property type="molecule type" value="Genomic_DNA"/>
</dbReference>
<feature type="active site" evidence="2">
    <location>
        <position position="115"/>
    </location>
</feature>
<gene>
    <name evidence="2" type="primary">dinB</name>
    <name evidence="4" type="ORF">NAG76_22460</name>
</gene>
<keyword evidence="2" id="KW-0515">Mutator protein</keyword>
<dbReference type="GO" id="GO:0006281">
    <property type="term" value="P:DNA repair"/>
    <property type="evidence" value="ECO:0007669"/>
    <property type="project" value="UniProtKB-UniRule"/>
</dbReference>
<dbReference type="Proteomes" id="UP001056756">
    <property type="component" value="Chromosome"/>
</dbReference>
<keyword evidence="2" id="KW-0963">Cytoplasm</keyword>
<dbReference type="PANTHER" id="PTHR11076">
    <property type="entry name" value="DNA REPAIR POLYMERASE UMUC / TRANSFERASE FAMILY MEMBER"/>
    <property type="match status" value="1"/>
</dbReference>
<keyword evidence="2" id="KW-0479">Metal-binding</keyword>
<comment type="catalytic activity">
    <reaction evidence="2">
        <text>DNA(n) + a 2'-deoxyribonucleoside 5'-triphosphate = DNA(n+1) + diphosphate</text>
        <dbReference type="Rhea" id="RHEA:22508"/>
        <dbReference type="Rhea" id="RHEA-COMP:17339"/>
        <dbReference type="Rhea" id="RHEA-COMP:17340"/>
        <dbReference type="ChEBI" id="CHEBI:33019"/>
        <dbReference type="ChEBI" id="CHEBI:61560"/>
        <dbReference type="ChEBI" id="CHEBI:173112"/>
        <dbReference type="EC" id="2.7.7.7"/>
    </reaction>
</comment>
<dbReference type="KEGG" id="plig:NAG76_22460"/>
<sequence length="429" mass="48384">MQEGLKSVRKQRVIMLADCQSFYASVEKMAHPEYVDRPLVVAGDPERRSGIILAACPLAKSFGITTAENLGTALAKCPDLIVIRPRMEEYIKVSMQITEIYLSYTDLVEPYSIDEQFLDVTGSLAHYQCNADELAHLIQHQVELATGIYTRYGISTNKILAKTACDNFAKKNESGMYTLLREDLEHTLWKLPIEKMFMVGRRMNVHLQSMGIYTIGELANTPLDKLKQRMRRKFGKNSDINAELYWRIANGIDDSPVAPGTYENTPKSIGNMTTLPRDYSKLEEIKIILLELSEVVCQRARSQGLMAHVVTVTCRGANFDFPTGFNRQSKMDDPTNVTNHVYHAAVELFIHHWDSQPVRQVGVSLSKLTSDDEYQISLFDNGREKSMALEKVTDAIKQKYGETTITRAVSITNAGQAIRRAEMIGGHHK</sequence>
<evidence type="ECO:0000313" key="5">
    <source>
        <dbReference type="Proteomes" id="UP001056756"/>
    </source>
</evidence>
<organism evidence="4 5">
    <name type="scientific">Candidatus Pristimantibacillus lignocellulolyticus</name>
    <dbReference type="NCBI Taxonomy" id="2994561"/>
    <lineage>
        <taxon>Bacteria</taxon>
        <taxon>Bacillati</taxon>
        <taxon>Bacillota</taxon>
        <taxon>Bacilli</taxon>
        <taxon>Bacillales</taxon>
        <taxon>Paenibacillaceae</taxon>
        <taxon>Candidatus Pristimantibacillus</taxon>
    </lineage>
</organism>
<keyword evidence="2 4" id="KW-0808">Transferase</keyword>
<keyword evidence="2" id="KW-0234">DNA repair</keyword>
<evidence type="ECO:0000256" key="2">
    <source>
        <dbReference type="HAMAP-Rule" id="MF_01113"/>
    </source>
</evidence>
<dbReference type="InterPro" id="IPR050116">
    <property type="entry name" value="DNA_polymerase-Y"/>
</dbReference>
<evidence type="ECO:0000259" key="3">
    <source>
        <dbReference type="PROSITE" id="PS50173"/>
    </source>
</evidence>
<dbReference type="GO" id="GO:0042276">
    <property type="term" value="P:error-prone translesion synthesis"/>
    <property type="evidence" value="ECO:0007669"/>
    <property type="project" value="TreeGrafter"/>
</dbReference>
<dbReference type="GO" id="GO:0009432">
    <property type="term" value="P:SOS response"/>
    <property type="evidence" value="ECO:0007669"/>
    <property type="project" value="TreeGrafter"/>
</dbReference>
<feature type="domain" description="UmuC" evidence="3">
    <location>
        <begin position="14"/>
        <end position="200"/>
    </location>
</feature>
<dbReference type="GO" id="GO:0003887">
    <property type="term" value="F:DNA-directed DNA polymerase activity"/>
    <property type="evidence" value="ECO:0007669"/>
    <property type="project" value="UniProtKB-UniRule"/>
</dbReference>
<dbReference type="InterPro" id="IPR022880">
    <property type="entry name" value="DNApol_IV"/>
</dbReference>